<evidence type="ECO:0000256" key="5">
    <source>
        <dbReference type="ARBA" id="ARBA00038359"/>
    </source>
</evidence>
<comment type="subcellular location">
    <subcellularLocation>
        <location evidence="1">Membrane</location>
        <topology evidence="1">Multi-pass membrane protein</topology>
    </subcellularLocation>
</comment>
<keyword evidence="9" id="KW-1185">Reference proteome</keyword>
<feature type="transmembrane region" description="Helical" evidence="6">
    <location>
        <begin position="52"/>
        <end position="75"/>
    </location>
</feature>
<gene>
    <name evidence="8" type="ORF">MFIFM68171_05064</name>
</gene>
<feature type="transmembrane region" description="Helical" evidence="6">
    <location>
        <begin position="95"/>
        <end position="120"/>
    </location>
</feature>
<evidence type="ECO:0000256" key="1">
    <source>
        <dbReference type="ARBA" id="ARBA00004141"/>
    </source>
</evidence>
<evidence type="ECO:0000313" key="8">
    <source>
        <dbReference type="EMBL" id="GAB1314854.1"/>
    </source>
</evidence>
<comment type="similarity">
    <text evidence="5">Belongs to the SAT4 family.</text>
</comment>
<dbReference type="GeneID" id="98175807"/>
<dbReference type="InterPro" id="IPR052337">
    <property type="entry name" value="SAT4-like"/>
</dbReference>
<sequence>MGWTYNTKDLDAPTIGPLITGVASALTFISLVIVCLRTYVRAVLISAFGVDDLIILVTWIATAGFAVVTIVQTKWGLGLQEIHDLPSENIYNFGLLQYMGAPFYITSILGFKLALLFSYLRFVPNGTYRHTIIGVIVAAIMFHLSFLLVQLNLCQPARKQWNPDITYGSCLPGAPFYTSMASITIVFDVTVMFLPFPLLVKLRIQKRKKLVLLGLLCLGLFITIIQIIRIQTIKQLSNYINSAPLILWSAVENNLGILVASVPILVPLVKYYNERSRAASDMQSGRTTGYTRDVGSRYAMQTWKSNKTAYSRMTEPRSVHDAIDLDTFEGHVAKGNRSTESILHDDNNGLPGITKKVEVIITRT</sequence>
<feature type="domain" description="Rhodopsin" evidence="7">
    <location>
        <begin position="36"/>
        <end position="270"/>
    </location>
</feature>
<keyword evidence="3 6" id="KW-1133">Transmembrane helix</keyword>
<comment type="caution">
    <text evidence="8">The sequence shown here is derived from an EMBL/GenBank/DDBJ whole genome shotgun (WGS) entry which is preliminary data.</text>
</comment>
<organism evidence="8 9">
    <name type="scientific">Madurella fahalii</name>
    <dbReference type="NCBI Taxonomy" id="1157608"/>
    <lineage>
        <taxon>Eukaryota</taxon>
        <taxon>Fungi</taxon>
        <taxon>Dikarya</taxon>
        <taxon>Ascomycota</taxon>
        <taxon>Pezizomycotina</taxon>
        <taxon>Sordariomycetes</taxon>
        <taxon>Sordariomycetidae</taxon>
        <taxon>Sordariales</taxon>
        <taxon>Sordariales incertae sedis</taxon>
        <taxon>Madurella</taxon>
    </lineage>
</organism>
<feature type="transmembrane region" description="Helical" evidence="6">
    <location>
        <begin position="15"/>
        <end position="40"/>
    </location>
</feature>
<dbReference type="PANTHER" id="PTHR33048">
    <property type="entry name" value="PTH11-LIKE INTEGRAL MEMBRANE PROTEIN (AFU_ORTHOLOGUE AFUA_5G11245)"/>
    <property type="match status" value="1"/>
</dbReference>
<feature type="transmembrane region" description="Helical" evidence="6">
    <location>
        <begin position="245"/>
        <end position="269"/>
    </location>
</feature>
<reference evidence="8 9" key="1">
    <citation type="submission" date="2024-09" db="EMBL/GenBank/DDBJ databases">
        <title>Itraconazole resistance in Madurella fahalii resulting from another homologue of gene encoding cytochrome P450 14-alpha sterol demethylase (CYP51).</title>
        <authorList>
            <person name="Yoshioka I."/>
            <person name="Fahal A.H."/>
            <person name="Kaneko S."/>
            <person name="Yaguchi T."/>
        </authorList>
    </citation>
    <scope>NUCLEOTIDE SEQUENCE [LARGE SCALE GENOMIC DNA]</scope>
    <source>
        <strain evidence="8 9">IFM 68171</strain>
    </source>
</reference>
<feature type="transmembrane region" description="Helical" evidence="6">
    <location>
        <begin position="132"/>
        <end position="153"/>
    </location>
</feature>
<feature type="transmembrane region" description="Helical" evidence="6">
    <location>
        <begin position="210"/>
        <end position="233"/>
    </location>
</feature>
<evidence type="ECO:0000256" key="2">
    <source>
        <dbReference type="ARBA" id="ARBA00022692"/>
    </source>
</evidence>
<dbReference type="InterPro" id="IPR049326">
    <property type="entry name" value="Rhodopsin_dom_fungi"/>
</dbReference>
<name>A0ABQ0GAV4_9PEZI</name>
<dbReference type="EMBL" id="BAAFSV010000002">
    <property type="protein sequence ID" value="GAB1314854.1"/>
    <property type="molecule type" value="Genomic_DNA"/>
</dbReference>
<evidence type="ECO:0000313" key="9">
    <source>
        <dbReference type="Proteomes" id="UP001628179"/>
    </source>
</evidence>
<dbReference type="RefSeq" id="XP_070916585.1">
    <property type="nucleotide sequence ID" value="XM_071060484.1"/>
</dbReference>
<dbReference type="Proteomes" id="UP001628179">
    <property type="component" value="Unassembled WGS sequence"/>
</dbReference>
<accession>A0ABQ0GAV4</accession>
<evidence type="ECO:0000259" key="7">
    <source>
        <dbReference type="Pfam" id="PF20684"/>
    </source>
</evidence>
<evidence type="ECO:0000256" key="4">
    <source>
        <dbReference type="ARBA" id="ARBA00023136"/>
    </source>
</evidence>
<evidence type="ECO:0000256" key="3">
    <source>
        <dbReference type="ARBA" id="ARBA00022989"/>
    </source>
</evidence>
<evidence type="ECO:0000256" key="6">
    <source>
        <dbReference type="SAM" id="Phobius"/>
    </source>
</evidence>
<dbReference type="PANTHER" id="PTHR33048:SF64">
    <property type="entry name" value="INTEGRAL MEMBRANE PROTEIN"/>
    <property type="match status" value="1"/>
</dbReference>
<proteinExistence type="inferred from homology"/>
<dbReference type="Pfam" id="PF20684">
    <property type="entry name" value="Fung_rhodopsin"/>
    <property type="match status" value="1"/>
</dbReference>
<keyword evidence="2 6" id="KW-0812">Transmembrane</keyword>
<keyword evidence="4 6" id="KW-0472">Membrane</keyword>
<protein>
    <submittedName>
        <fullName evidence="8">Rhodopsin domain-containing protein</fullName>
    </submittedName>
</protein>
<feature type="transmembrane region" description="Helical" evidence="6">
    <location>
        <begin position="176"/>
        <end position="198"/>
    </location>
</feature>